<dbReference type="AlphaFoldDB" id="A0ABD6XJY3"/>
<name>A0ABD6XJY3_ENTAG</name>
<sequence>MAKVKSIRANFTQATSKAEVPSRIIKDVKPAALSLDDFAGEYRDVVKELVAIKRQISQASGNPANPTLNKIVEQAVMRIVHVGQKQRIAPSKVRKTFMASYAQARTTPEWKPQPDLERRAGMLAGSAKLRKIG</sequence>
<comment type="caution">
    <text evidence="1">The sequence shown here is derived from an EMBL/GenBank/DDBJ whole genome shotgun (WGS) entry which is preliminary data.</text>
</comment>
<proteinExistence type="predicted"/>
<accession>A0ABD6XJY3</accession>
<dbReference type="EMBL" id="QGHE01000017">
    <property type="protein sequence ID" value="PWJ73889.1"/>
    <property type="molecule type" value="Genomic_DNA"/>
</dbReference>
<evidence type="ECO:0000313" key="1">
    <source>
        <dbReference type="EMBL" id="PWJ73889.1"/>
    </source>
</evidence>
<gene>
    <name evidence="1" type="ORF">C7430_11716</name>
</gene>
<reference evidence="1 2" key="1">
    <citation type="submission" date="2018-05" db="EMBL/GenBank/DDBJ databases">
        <title>Genomic Encyclopedia of Type Strains, Phase IV (KMG-V): Genome sequencing to study the core and pangenomes of soil and plant-associated prokaryotes.</title>
        <authorList>
            <person name="Whitman W."/>
        </authorList>
    </citation>
    <scope>NUCLEOTIDE SEQUENCE [LARGE SCALE GENOMIC DNA]</scope>
    <source>
        <strain evidence="1 2">PNG 92-11</strain>
    </source>
</reference>
<dbReference type="RefSeq" id="WP_109654122.1">
    <property type="nucleotide sequence ID" value="NZ_JBBJPU010000022.1"/>
</dbReference>
<protein>
    <submittedName>
        <fullName evidence="1">Uncharacterized protein</fullName>
    </submittedName>
</protein>
<organism evidence="1 2">
    <name type="scientific">Enterobacter agglomerans</name>
    <name type="common">Erwinia herbicola</name>
    <name type="synonym">Pantoea agglomerans</name>
    <dbReference type="NCBI Taxonomy" id="549"/>
    <lineage>
        <taxon>Bacteria</taxon>
        <taxon>Pseudomonadati</taxon>
        <taxon>Pseudomonadota</taxon>
        <taxon>Gammaproteobacteria</taxon>
        <taxon>Enterobacterales</taxon>
        <taxon>Erwiniaceae</taxon>
        <taxon>Pantoea</taxon>
        <taxon>Pantoea agglomerans group</taxon>
    </lineage>
</organism>
<evidence type="ECO:0000313" key="2">
    <source>
        <dbReference type="Proteomes" id="UP000245996"/>
    </source>
</evidence>
<dbReference type="Proteomes" id="UP000245996">
    <property type="component" value="Unassembled WGS sequence"/>
</dbReference>